<feature type="compositionally biased region" description="Low complexity" evidence="6">
    <location>
        <begin position="239"/>
        <end position="252"/>
    </location>
</feature>
<dbReference type="PANTHER" id="PTHR31282">
    <property type="entry name" value="WRKY TRANSCRIPTION FACTOR 21-RELATED"/>
    <property type="match status" value="1"/>
</dbReference>
<dbReference type="FunFam" id="2.20.25.80:FF:000004">
    <property type="entry name" value="WRKY transcription factor 65"/>
    <property type="match status" value="1"/>
</dbReference>
<dbReference type="PROSITE" id="PS50811">
    <property type="entry name" value="WRKY"/>
    <property type="match status" value="1"/>
</dbReference>
<evidence type="ECO:0000256" key="2">
    <source>
        <dbReference type="ARBA" id="ARBA00023015"/>
    </source>
</evidence>
<name>A0AA88A0D8_FICCA</name>
<reference evidence="8" key="1">
    <citation type="submission" date="2023-07" db="EMBL/GenBank/DDBJ databases">
        <title>draft genome sequence of fig (Ficus carica).</title>
        <authorList>
            <person name="Takahashi T."/>
            <person name="Nishimura K."/>
        </authorList>
    </citation>
    <scope>NUCLEOTIDE SEQUENCE</scope>
</reference>
<dbReference type="InterPro" id="IPR003657">
    <property type="entry name" value="WRKY_dom"/>
</dbReference>
<proteinExistence type="predicted"/>
<comment type="caution">
    <text evidence="8">The sequence shown here is derived from an EMBL/GenBank/DDBJ whole genome shotgun (WGS) entry which is preliminary data.</text>
</comment>
<dbReference type="InterPro" id="IPR018872">
    <property type="entry name" value="Zn-cluster-dom"/>
</dbReference>
<accession>A0AA88A0D8</accession>
<evidence type="ECO:0000256" key="1">
    <source>
        <dbReference type="ARBA" id="ARBA00004123"/>
    </source>
</evidence>
<dbReference type="Pfam" id="PF10533">
    <property type="entry name" value="Plant_zn_clust"/>
    <property type="match status" value="1"/>
</dbReference>
<evidence type="ECO:0000313" key="8">
    <source>
        <dbReference type="EMBL" id="GMN35086.1"/>
    </source>
</evidence>
<keyword evidence="3" id="KW-0238">DNA-binding</keyword>
<evidence type="ECO:0000256" key="3">
    <source>
        <dbReference type="ARBA" id="ARBA00023125"/>
    </source>
</evidence>
<dbReference type="Gene3D" id="2.20.25.80">
    <property type="entry name" value="WRKY domain"/>
    <property type="match status" value="1"/>
</dbReference>
<dbReference type="Proteomes" id="UP001187192">
    <property type="component" value="Unassembled WGS sequence"/>
</dbReference>
<evidence type="ECO:0000256" key="6">
    <source>
        <dbReference type="SAM" id="MobiDB-lite"/>
    </source>
</evidence>
<dbReference type="SMART" id="SM00774">
    <property type="entry name" value="WRKY"/>
    <property type="match status" value="1"/>
</dbReference>
<dbReference type="AlphaFoldDB" id="A0AA88A0D8"/>
<evidence type="ECO:0000256" key="4">
    <source>
        <dbReference type="ARBA" id="ARBA00023163"/>
    </source>
</evidence>
<dbReference type="Pfam" id="PF03106">
    <property type="entry name" value="WRKY"/>
    <property type="match status" value="1"/>
</dbReference>
<evidence type="ECO:0000313" key="9">
    <source>
        <dbReference type="Proteomes" id="UP001187192"/>
    </source>
</evidence>
<keyword evidence="4" id="KW-0804">Transcription</keyword>
<keyword evidence="9" id="KW-1185">Reference proteome</keyword>
<feature type="domain" description="WRKY" evidence="7">
    <location>
        <begin position="296"/>
        <end position="362"/>
    </location>
</feature>
<keyword evidence="2" id="KW-0805">Transcription regulation</keyword>
<dbReference type="GO" id="GO:0005516">
    <property type="term" value="F:calmodulin binding"/>
    <property type="evidence" value="ECO:0007669"/>
    <property type="project" value="UniProtKB-ARBA"/>
</dbReference>
<dbReference type="Gramene" id="FCD_00003919-RA">
    <property type="protein sequence ID" value="FCD_00003919-RA:cds"/>
    <property type="gene ID" value="FCD_00003919"/>
</dbReference>
<dbReference type="GO" id="GO:0003700">
    <property type="term" value="F:DNA-binding transcription factor activity"/>
    <property type="evidence" value="ECO:0007669"/>
    <property type="project" value="InterPro"/>
</dbReference>
<sequence>MAVELMMGFGVDSFAANNNTTAVEENDVKEAASAGIQSVEKFLRLVSQQNHHQQPQQQQFHQDVTKYREVADVAVNKFKKVISLLDKGRTGHARFRRAPVALPSSSSPPPPSSDIAPLTHDPPGSSVPEPITHQKPEHNSAFKVYCPAPVLRLPPLPHVHNHQQALHPRHSHGHQINGSVLLGKNGSGHEKKESATKTINFSPSPSISAANSFMSSLTGDADNSTIQPSLSSGFQPTNLSQSSGKPPLSSSSYKRKCNSVDDAALRCGSSSGRCHCSKKRKLKVKRVIRVPAISLKMADIPPDEYSWRKYGQKPIKGSPHPRGYYKCSSERGCPARKHVERALDDPAMLIVTYEDDHHHKQSISGATAAALVLESS</sequence>
<comment type="subcellular location">
    <subcellularLocation>
        <location evidence="1">Nucleus</location>
    </subcellularLocation>
</comment>
<evidence type="ECO:0000256" key="5">
    <source>
        <dbReference type="ARBA" id="ARBA00023242"/>
    </source>
</evidence>
<keyword evidence="5" id="KW-0539">Nucleus</keyword>
<feature type="compositionally biased region" description="Polar residues" evidence="6">
    <location>
        <begin position="196"/>
        <end position="238"/>
    </location>
</feature>
<dbReference type="InterPro" id="IPR036576">
    <property type="entry name" value="WRKY_dom_sf"/>
</dbReference>
<feature type="region of interest" description="Disordered" evidence="6">
    <location>
        <begin position="167"/>
        <end position="254"/>
    </location>
</feature>
<dbReference type="GO" id="GO:0005634">
    <property type="term" value="C:nucleus"/>
    <property type="evidence" value="ECO:0007669"/>
    <property type="project" value="UniProtKB-SubCell"/>
</dbReference>
<dbReference type="InterPro" id="IPR044810">
    <property type="entry name" value="WRKY_plant"/>
</dbReference>
<dbReference type="GO" id="GO:0043565">
    <property type="term" value="F:sequence-specific DNA binding"/>
    <property type="evidence" value="ECO:0007669"/>
    <property type="project" value="InterPro"/>
</dbReference>
<evidence type="ECO:0000259" key="7">
    <source>
        <dbReference type="PROSITE" id="PS50811"/>
    </source>
</evidence>
<protein>
    <recommendedName>
        <fullName evidence="7">WRKY domain-containing protein</fullName>
    </recommendedName>
</protein>
<dbReference type="SUPFAM" id="SSF118290">
    <property type="entry name" value="WRKY DNA-binding domain"/>
    <property type="match status" value="1"/>
</dbReference>
<gene>
    <name evidence="8" type="ORF">TIFTF001_005077</name>
</gene>
<dbReference type="EMBL" id="BTGU01000005">
    <property type="protein sequence ID" value="GMN35086.1"/>
    <property type="molecule type" value="Genomic_DNA"/>
</dbReference>
<feature type="region of interest" description="Disordered" evidence="6">
    <location>
        <begin position="95"/>
        <end position="134"/>
    </location>
</feature>
<organism evidence="8 9">
    <name type="scientific">Ficus carica</name>
    <name type="common">Common fig</name>
    <dbReference type="NCBI Taxonomy" id="3494"/>
    <lineage>
        <taxon>Eukaryota</taxon>
        <taxon>Viridiplantae</taxon>
        <taxon>Streptophyta</taxon>
        <taxon>Embryophyta</taxon>
        <taxon>Tracheophyta</taxon>
        <taxon>Spermatophyta</taxon>
        <taxon>Magnoliopsida</taxon>
        <taxon>eudicotyledons</taxon>
        <taxon>Gunneridae</taxon>
        <taxon>Pentapetalae</taxon>
        <taxon>rosids</taxon>
        <taxon>fabids</taxon>
        <taxon>Rosales</taxon>
        <taxon>Moraceae</taxon>
        <taxon>Ficeae</taxon>
        <taxon>Ficus</taxon>
    </lineage>
</organism>